<proteinExistence type="predicted"/>
<keyword evidence="3" id="KW-1185">Reference proteome</keyword>
<organism evidence="2 3">
    <name type="scientific">Phytophthora ramorum</name>
    <name type="common">Sudden oak death agent</name>
    <dbReference type="NCBI Taxonomy" id="164328"/>
    <lineage>
        <taxon>Eukaryota</taxon>
        <taxon>Sar</taxon>
        <taxon>Stramenopiles</taxon>
        <taxon>Oomycota</taxon>
        <taxon>Peronosporomycetes</taxon>
        <taxon>Peronosporales</taxon>
        <taxon>Peronosporaceae</taxon>
        <taxon>Phytophthora</taxon>
    </lineage>
</organism>
<dbReference type="VEuPathDB" id="FungiDB:KRP23_4595"/>
<dbReference type="OMA" id="XDEPWRA"/>
<dbReference type="InParanoid" id="H3H2S2"/>
<sequence length="971" mass="106098">MALLMGQRAVGSLPDALNDVFQAFTALVREAMIVSASQPRYALRQSYCVTPPGDDALLWNQRWLLEPGSVQILDISSTNVRDFLPEMGLVDAAQFVYEFGCVDIAAEDSGSSLTVQSPLSSSGDTTTAPMTFVLDGKLRVFRVLPDGLPSMIQTAGGWSFGDYTAILSEDKRLFTVNLFSFSDKTMHSIIPDDTSRTDDPLNAGAIRLRRISLSIRVEEDLNASDIVESKGLFAFVQGIVYGSTYTSSTSKRMTGFTLSESNTSDRAATWNLLIDISQSMVRVVSCRFTRLSCSEDDHPLFRRYYARSNRERGVKLLRCFPHCCPEHVQRCYCGTSIHVQLTFAAELPAASQANLFVCARFEPSRVVPLWPAQIAATPGFEGEDEPNQESERKLQPGEVVPLPSSLVATGKRQAKQTHAFAAVAADTPDVAASTSGDMEIDSCGRQPAGPLPDPSSFNLESKVEDAPEDQRACATTQAGNANHNADSMDSDLVFWVYDARARHSGLVEKAKHLAILWRFLSCVSLSDVGVTGGSLDGQIRSHWRRAAGALRASPGSRTPQLEGVMSSFLLGLCRSTPPFPHEQWPSREQTVTQSAVHLLLRALSSRATQYALQSAFAVGSERIVDKQELRQRFIALVLDLYDVLGDVLQLGSPGGDRIALPALVDEVLSVIYSRPRFTALRVEVSTLLMGQTPSNSQVETVEGLFRAFGAQVQEIMFVRDTNQSESPSGGSSGLDTSWSRRWLLEPGSIHVASIPQEPSLSAEPSLVELSRWIHELACIDIAVQDGGSRLSVRSVLPMVNGVEPTDLVLDGRLRGFRATPGGISARLPTSGGWSIGDYAARFSDRTHTLEVDLYACRQSSLDTHSSGRTRGGHDRSKRSLGTVVQRVSMTFVLEEHLDERGSSTSVDPRDRFLFFRGVVAHAVHDDTRPQSPWSPQPKLAGLSVESRSVVFRELQWAPQLEVQGGYVAVPP</sequence>
<dbReference type="VEuPathDB" id="FungiDB:KRP22_2184"/>
<accession>H3H2S2</accession>
<protein>
    <submittedName>
        <fullName evidence="2">Uncharacterized protein</fullName>
    </submittedName>
</protein>
<dbReference type="EMBL" id="DS566119">
    <property type="status" value="NOT_ANNOTATED_CDS"/>
    <property type="molecule type" value="Genomic_DNA"/>
</dbReference>
<evidence type="ECO:0000313" key="2">
    <source>
        <dbReference type="EnsemblProtists" id="Phyra84711"/>
    </source>
</evidence>
<dbReference type="HOGENOM" id="CLU_305558_0_0_1"/>
<evidence type="ECO:0000256" key="1">
    <source>
        <dbReference type="SAM" id="MobiDB-lite"/>
    </source>
</evidence>
<reference evidence="2" key="2">
    <citation type="submission" date="2015-06" db="UniProtKB">
        <authorList>
            <consortium name="EnsemblProtists"/>
        </authorList>
    </citation>
    <scope>IDENTIFICATION</scope>
    <source>
        <strain evidence="2">Pr102</strain>
    </source>
</reference>
<feature type="region of interest" description="Disordered" evidence="1">
    <location>
        <begin position="377"/>
        <end position="398"/>
    </location>
</feature>
<name>H3H2S2_PHYRM</name>
<dbReference type="EnsemblProtists" id="Phyra84711">
    <property type="protein sequence ID" value="Phyra84711"/>
    <property type="gene ID" value="Phyra84711"/>
</dbReference>
<dbReference type="AlphaFoldDB" id="H3H2S2"/>
<reference evidence="3" key="1">
    <citation type="journal article" date="2006" name="Science">
        <title>Phytophthora genome sequences uncover evolutionary origins and mechanisms of pathogenesis.</title>
        <authorList>
            <person name="Tyler B.M."/>
            <person name="Tripathy S."/>
            <person name="Zhang X."/>
            <person name="Dehal P."/>
            <person name="Jiang R.H."/>
            <person name="Aerts A."/>
            <person name="Arredondo F.D."/>
            <person name="Baxter L."/>
            <person name="Bensasson D."/>
            <person name="Beynon J.L."/>
            <person name="Chapman J."/>
            <person name="Damasceno C.M."/>
            <person name="Dorrance A.E."/>
            <person name="Dou D."/>
            <person name="Dickerman A.W."/>
            <person name="Dubchak I.L."/>
            <person name="Garbelotto M."/>
            <person name="Gijzen M."/>
            <person name="Gordon S.G."/>
            <person name="Govers F."/>
            <person name="Grunwald N.J."/>
            <person name="Huang W."/>
            <person name="Ivors K.L."/>
            <person name="Jones R.W."/>
            <person name="Kamoun S."/>
            <person name="Krampis K."/>
            <person name="Lamour K.H."/>
            <person name="Lee M.K."/>
            <person name="McDonald W.H."/>
            <person name="Medina M."/>
            <person name="Meijer H.J."/>
            <person name="Nordberg E.K."/>
            <person name="Maclean D.J."/>
            <person name="Ospina-Giraldo M.D."/>
            <person name="Morris P.F."/>
            <person name="Phuntumart V."/>
            <person name="Putnam N.H."/>
            <person name="Rash S."/>
            <person name="Rose J.K."/>
            <person name="Sakihama Y."/>
            <person name="Salamov A.A."/>
            <person name="Savidor A."/>
            <person name="Scheuring C.F."/>
            <person name="Smith B.M."/>
            <person name="Sobral B.W."/>
            <person name="Terry A."/>
            <person name="Torto-Alalibo T.A."/>
            <person name="Win J."/>
            <person name="Xu Z."/>
            <person name="Zhang H."/>
            <person name="Grigoriev I.V."/>
            <person name="Rokhsar D.S."/>
            <person name="Boore J.L."/>
        </authorList>
    </citation>
    <scope>NUCLEOTIDE SEQUENCE [LARGE SCALE GENOMIC DNA]</scope>
    <source>
        <strain evidence="3">Pr102</strain>
    </source>
</reference>
<evidence type="ECO:0000313" key="3">
    <source>
        <dbReference type="Proteomes" id="UP000005238"/>
    </source>
</evidence>
<dbReference type="Proteomes" id="UP000005238">
    <property type="component" value="Unassembled WGS sequence"/>
</dbReference>
<dbReference type="eggNOG" id="ENOG502SK0V">
    <property type="taxonomic scope" value="Eukaryota"/>
</dbReference>